<protein>
    <recommendedName>
        <fullName evidence="2">AMIN-like domain-containing protein</fullName>
    </recommendedName>
</protein>
<evidence type="ECO:0000313" key="4">
    <source>
        <dbReference type="Proteomes" id="UP000283644"/>
    </source>
</evidence>
<accession>A0A417XYD5</accession>
<evidence type="ECO:0000256" key="1">
    <source>
        <dbReference type="SAM" id="SignalP"/>
    </source>
</evidence>
<dbReference type="AlphaFoldDB" id="A0A417XYD5"/>
<keyword evidence="1" id="KW-0732">Signal</keyword>
<name>A0A417XYD5_9ACTN</name>
<dbReference type="EMBL" id="QXGH01000024">
    <property type="protein sequence ID" value="RHW25371.1"/>
    <property type="molecule type" value="Genomic_DNA"/>
</dbReference>
<reference evidence="3 4" key="1">
    <citation type="submission" date="2018-09" db="EMBL/GenBank/DDBJ databases">
        <title>Genome sequencing of Nocardioides immobilis CCTCC AB 2017083 for comparison to Nocardioides silvaticus.</title>
        <authorList>
            <person name="Li C."/>
            <person name="Wang G."/>
        </authorList>
    </citation>
    <scope>NUCLEOTIDE SEQUENCE [LARGE SCALE GENOMIC DNA]</scope>
    <source>
        <strain evidence="3 4">CCTCC AB 2017083</strain>
    </source>
</reference>
<comment type="caution">
    <text evidence="3">The sequence shown here is derived from an EMBL/GenBank/DDBJ whole genome shotgun (WGS) entry which is preliminary data.</text>
</comment>
<feature type="signal peptide" evidence="1">
    <location>
        <begin position="1"/>
        <end position="22"/>
    </location>
</feature>
<dbReference type="Pfam" id="PF24837">
    <property type="entry name" value="AMIN-like"/>
    <property type="match status" value="1"/>
</dbReference>
<keyword evidence="4" id="KW-1185">Reference proteome</keyword>
<gene>
    <name evidence="3" type="ORF">D0Z08_19240</name>
</gene>
<dbReference type="InterPro" id="IPR056303">
    <property type="entry name" value="AMIN-like"/>
</dbReference>
<dbReference type="OrthoDB" id="3393679at2"/>
<feature type="domain" description="AMIN-like" evidence="2">
    <location>
        <begin position="57"/>
        <end position="190"/>
    </location>
</feature>
<evidence type="ECO:0000259" key="2">
    <source>
        <dbReference type="Pfam" id="PF24837"/>
    </source>
</evidence>
<dbReference type="Proteomes" id="UP000283644">
    <property type="component" value="Unassembled WGS sequence"/>
</dbReference>
<dbReference type="RefSeq" id="WP_118926886.1">
    <property type="nucleotide sequence ID" value="NZ_QXGH01000024.1"/>
</dbReference>
<organism evidence="3 4">
    <name type="scientific">Nocardioides immobilis</name>
    <dbReference type="NCBI Taxonomy" id="2049295"/>
    <lineage>
        <taxon>Bacteria</taxon>
        <taxon>Bacillati</taxon>
        <taxon>Actinomycetota</taxon>
        <taxon>Actinomycetes</taxon>
        <taxon>Propionibacteriales</taxon>
        <taxon>Nocardioidaceae</taxon>
        <taxon>Nocardioides</taxon>
    </lineage>
</organism>
<feature type="chain" id="PRO_5038445382" description="AMIN-like domain-containing protein" evidence="1">
    <location>
        <begin position="23"/>
        <end position="192"/>
    </location>
</feature>
<proteinExistence type="predicted"/>
<evidence type="ECO:0000313" key="3">
    <source>
        <dbReference type="EMBL" id="RHW25371.1"/>
    </source>
</evidence>
<sequence>MNRSQHIVLALVVTLTASIAPATRVAAAASAPTTSASACEAAWGSLVKKRASYTSKQITNVRSGRHRCFDRLVIDVNGTGRGEVGYQARYVENVTEDGSGANVSLRGGAKLRLIVKAPAYDDNGGLTYTPANWDELVDVAGYRTFRQVSWAGTHEGQTTIGLGVRARLPMRVVVLNDPDGGRRVVVDVAHRW</sequence>